<keyword evidence="6" id="KW-1185">Reference proteome</keyword>
<comment type="caution">
    <text evidence="5">The sequence shown here is derived from an EMBL/GenBank/DDBJ whole genome shotgun (WGS) entry which is preliminary data.</text>
</comment>
<sequence>MLETLIPNLDDELARLRRTAPSGFVLAFNWSVMGPEHMISEFPAEWRTEYEEKNYMVADPILIWAFSLSGVRRWSEVRLPDIRKVLERGRAHGLAYGAVFSQKRGLKRSVLSIAHDSREFTDEEIDAVDARFSLWCDLATNQAALTAKEIAVLQLLRDGEGQKEIAQILQIAETTVKQRAVSATKKLGAKNRTQAVAIALKRGFLDHVA</sequence>
<dbReference type="Gene3D" id="3.30.450.80">
    <property type="entry name" value="Transcription factor LuxR-like, autoinducer-binding domain"/>
    <property type="match status" value="1"/>
</dbReference>
<dbReference type="SUPFAM" id="SSF46894">
    <property type="entry name" value="C-terminal effector domain of the bipartite response regulators"/>
    <property type="match status" value="1"/>
</dbReference>
<dbReference type="InterPro" id="IPR016032">
    <property type="entry name" value="Sig_transdc_resp-reg_C-effctor"/>
</dbReference>
<keyword evidence="3" id="KW-0804">Transcription</keyword>
<dbReference type="RefSeq" id="WP_043918507.1">
    <property type="nucleotide sequence ID" value="NZ_JYFE01000031.1"/>
</dbReference>
<evidence type="ECO:0000256" key="2">
    <source>
        <dbReference type="ARBA" id="ARBA00023125"/>
    </source>
</evidence>
<proteinExistence type="predicted"/>
<dbReference type="Pfam" id="PF03472">
    <property type="entry name" value="Autoind_bind"/>
    <property type="match status" value="1"/>
</dbReference>
<evidence type="ECO:0000259" key="4">
    <source>
        <dbReference type="PROSITE" id="PS50043"/>
    </source>
</evidence>
<dbReference type="GO" id="GO:0006355">
    <property type="term" value="P:regulation of DNA-templated transcription"/>
    <property type="evidence" value="ECO:0007669"/>
    <property type="project" value="InterPro"/>
</dbReference>
<name>A0A0D1EI54_9RHOB</name>
<dbReference type="PROSITE" id="PS50043">
    <property type="entry name" value="HTH_LUXR_2"/>
    <property type="match status" value="1"/>
</dbReference>
<protein>
    <submittedName>
        <fullName evidence="5">SdiA protein</fullName>
    </submittedName>
</protein>
<keyword evidence="2" id="KW-0238">DNA-binding</keyword>
<dbReference type="EMBL" id="JYFE01000031">
    <property type="protein sequence ID" value="KIT16581.1"/>
    <property type="molecule type" value="Genomic_DNA"/>
</dbReference>
<dbReference type="Proteomes" id="UP000032232">
    <property type="component" value="Unassembled WGS sequence"/>
</dbReference>
<dbReference type="GO" id="GO:0003677">
    <property type="term" value="F:DNA binding"/>
    <property type="evidence" value="ECO:0007669"/>
    <property type="project" value="UniProtKB-KW"/>
</dbReference>
<dbReference type="InterPro" id="IPR036693">
    <property type="entry name" value="TF_LuxR_autoind-bd_dom_sf"/>
</dbReference>
<dbReference type="Pfam" id="PF00196">
    <property type="entry name" value="GerE"/>
    <property type="match status" value="1"/>
</dbReference>
<dbReference type="InterPro" id="IPR036388">
    <property type="entry name" value="WH-like_DNA-bd_sf"/>
</dbReference>
<dbReference type="Gene3D" id="1.10.10.10">
    <property type="entry name" value="Winged helix-like DNA-binding domain superfamily/Winged helix DNA-binding domain"/>
    <property type="match status" value="1"/>
</dbReference>
<evidence type="ECO:0000256" key="3">
    <source>
        <dbReference type="ARBA" id="ARBA00023163"/>
    </source>
</evidence>
<accession>A0A0D1EI54</accession>
<dbReference type="InterPro" id="IPR000792">
    <property type="entry name" value="Tscrpt_reg_LuxR_C"/>
</dbReference>
<dbReference type="SUPFAM" id="SSF75516">
    <property type="entry name" value="Pheromone-binding domain of LuxR-like quorum-sensing transcription factors"/>
    <property type="match status" value="1"/>
</dbReference>
<dbReference type="PATRIC" id="fig|935700.4.peg.1738"/>
<dbReference type="PRINTS" id="PR00038">
    <property type="entry name" value="HTHLUXR"/>
</dbReference>
<evidence type="ECO:0000313" key="6">
    <source>
        <dbReference type="Proteomes" id="UP000032232"/>
    </source>
</evidence>
<feature type="domain" description="HTH luxR-type" evidence="4">
    <location>
        <begin position="138"/>
        <end position="203"/>
    </location>
</feature>
<dbReference type="STRING" id="935700.jaqu_16760"/>
<organism evidence="5 6">
    <name type="scientific">Jannaschia aquimarina</name>
    <dbReference type="NCBI Taxonomy" id="935700"/>
    <lineage>
        <taxon>Bacteria</taxon>
        <taxon>Pseudomonadati</taxon>
        <taxon>Pseudomonadota</taxon>
        <taxon>Alphaproteobacteria</taxon>
        <taxon>Rhodobacterales</taxon>
        <taxon>Roseobacteraceae</taxon>
        <taxon>Jannaschia</taxon>
    </lineage>
</organism>
<evidence type="ECO:0000313" key="5">
    <source>
        <dbReference type="EMBL" id="KIT16581.1"/>
    </source>
</evidence>
<gene>
    <name evidence="5" type="primary">sdiA</name>
    <name evidence="5" type="ORF">jaqu_16760</name>
</gene>
<dbReference type="SMART" id="SM00421">
    <property type="entry name" value="HTH_LUXR"/>
    <property type="match status" value="1"/>
</dbReference>
<dbReference type="PANTHER" id="PTHR44688:SF16">
    <property type="entry name" value="DNA-BINDING TRANSCRIPTIONAL ACTIVATOR DEVR_DOSR"/>
    <property type="match status" value="1"/>
</dbReference>
<dbReference type="PANTHER" id="PTHR44688">
    <property type="entry name" value="DNA-BINDING TRANSCRIPTIONAL ACTIVATOR DEVR_DOSR"/>
    <property type="match status" value="1"/>
</dbReference>
<evidence type="ECO:0000256" key="1">
    <source>
        <dbReference type="ARBA" id="ARBA00023015"/>
    </source>
</evidence>
<dbReference type="AlphaFoldDB" id="A0A0D1EI54"/>
<dbReference type="InterPro" id="IPR005143">
    <property type="entry name" value="TF_LuxR_autoind-bd_dom"/>
</dbReference>
<keyword evidence="1" id="KW-0805">Transcription regulation</keyword>
<reference evidence="5 6" key="1">
    <citation type="submission" date="2015-02" db="EMBL/GenBank/DDBJ databases">
        <title>Genome Sequence of Jannaschia aquimarina DSM28248, a member of the Roseobacter clade.</title>
        <authorList>
            <person name="Voget S."/>
            <person name="Daniel R."/>
        </authorList>
    </citation>
    <scope>NUCLEOTIDE SEQUENCE [LARGE SCALE GENOMIC DNA]</scope>
    <source>
        <strain evidence="5 6">GSW-M26</strain>
    </source>
</reference>
<dbReference type="CDD" id="cd06170">
    <property type="entry name" value="LuxR_C_like"/>
    <property type="match status" value="1"/>
</dbReference>